<dbReference type="EMBL" id="JAQNDN010000004">
    <property type="protein sequence ID" value="MDC0668513.1"/>
    <property type="molecule type" value="Genomic_DNA"/>
</dbReference>
<evidence type="ECO:0000313" key="3">
    <source>
        <dbReference type="Proteomes" id="UP001217838"/>
    </source>
</evidence>
<comment type="caution">
    <text evidence="2">The sequence shown here is derived from an EMBL/GenBank/DDBJ whole genome shotgun (WGS) entry which is preliminary data.</text>
</comment>
<organism evidence="2 3">
    <name type="scientific">Nannocystis radixulma</name>
    <dbReference type="NCBI Taxonomy" id="2995305"/>
    <lineage>
        <taxon>Bacteria</taxon>
        <taxon>Pseudomonadati</taxon>
        <taxon>Myxococcota</taxon>
        <taxon>Polyangia</taxon>
        <taxon>Nannocystales</taxon>
        <taxon>Nannocystaceae</taxon>
        <taxon>Nannocystis</taxon>
    </lineage>
</organism>
<proteinExistence type="predicted"/>
<protein>
    <submittedName>
        <fullName evidence="2">Uncharacterized protein</fullName>
    </submittedName>
</protein>
<accession>A0ABT5B4W2</accession>
<name>A0ABT5B4W2_9BACT</name>
<feature type="region of interest" description="Disordered" evidence="1">
    <location>
        <begin position="61"/>
        <end position="82"/>
    </location>
</feature>
<sequence length="205" mass="20857">MIEAERAAAPSEAVRAANWAGLSAQLGAAAAPATAAAGGLGKLLGVLLTVGAGAVVVGAGPSAAPDHPPAATSQPVAPSVHVSNDMSVPPYSPSVDDQRDGWDAELQVLQKTQAALRAGRTAEALALVAEYERRWPSGVFIEEIQAARVLGLCAGSDRAAARQAAASYQRDWPQSLYLAQIQQSCAEPAGRSGARRNAAAADTVQ</sequence>
<dbReference type="Proteomes" id="UP001217838">
    <property type="component" value="Unassembled WGS sequence"/>
</dbReference>
<keyword evidence="3" id="KW-1185">Reference proteome</keyword>
<evidence type="ECO:0000256" key="1">
    <source>
        <dbReference type="SAM" id="MobiDB-lite"/>
    </source>
</evidence>
<reference evidence="2 3" key="1">
    <citation type="submission" date="2022-11" db="EMBL/GenBank/DDBJ databases">
        <title>Minimal conservation of predation-associated metabolite biosynthetic gene clusters underscores biosynthetic potential of Myxococcota including descriptions for ten novel species: Archangium lansinium sp. nov., Myxococcus landrumus sp. nov., Nannocystis bai.</title>
        <authorList>
            <person name="Ahearne A."/>
            <person name="Stevens C."/>
            <person name="Dowd S."/>
        </authorList>
    </citation>
    <scope>NUCLEOTIDE SEQUENCE [LARGE SCALE GENOMIC DNA]</scope>
    <source>
        <strain evidence="2 3">NCELM</strain>
    </source>
</reference>
<evidence type="ECO:0000313" key="2">
    <source>
        <dbReference type="EMBL" id="MDC0668513.1"/>
    </source>
</evidence>
<dbReference type="RefSeq" id="WP_271997705.1">
    <property type="nucleotide sequence ID" value="NZ_JAQNDN010000004.1"/>
</dbReference>
<gene>
    <name evidence="2" type="ORF">POL58_12225</name>
</gene>
<feature type="compositionally biased region" description="Polar residues" evidence="1">
    <location>
        <begin position="71"/>
        <end position="82"/>
    </location>
</feature>